<feature type="domain" description="DUF4825" evidence="2">
    <location>
        <begin position="33"/>
        <end position="124"/>
    </location>
</feature>
<feature type="chain" id="PRO_5045533975" evidence="1">
    <location>
        <begin position="25"/>
        <end position="166"/>
    </location>
</feature>
<name>A0ABV7CS18_9BACI</name>
<gene>
    <name evidence="3" type="ORF">ACFOGI_02955</name>
</gene>
<dbReference type="EMBL" id="JBHRSA010000005">
    <property type="protein sequence ID" value="MFC3039206.1"/>
    <property type="molecule type" value="Genomic_DNA"/>
</dbReference>
<accession>A0ABV7CS18</accession>
<evidence type="ECO:0000259" key="2">
    <source>
        <dbReference type="Pfam" id="PF16107"/>
    </source>
</evidence>
<proteinExistence type="predicted"/>
<organism evidence="3 4">
    <name type="scientific">Virgibacillus xinjiangensis</name>
    <dbReference type="NCBI Taxonomy" id="393090"/>
    <lineage>
        <taxon>Bacteria</taxon>
        <taxon>Bacillati</taxon>
        <taxon>Bacillota</taxon>
        <taxon>Bacilli</taxon>
        <taxon>Bacillales</taxon>
        <taxon>Bacillaceae</taxon>
        <taxon>Virgibacillus</taxon>
    </lineage>
</organism>
<evidence type="ECO:0000256" key="1">
    <source>
        <dbReference type="SAM" id="SignalP"/>
    </source>
</evidence>
<keyword evidence="1" id="KW-0732">Signal</keyword>
<dbReference type="Proteomes" id="UP001595279">
    <property type="component" value="Unassembled WGS sequence"/>
</dbReference>
<feature type="signal peptide" evidence="1">
    <location>
        <begin position="1"/>
        <end position="24"/>
    </location>
</feature>
<protein>
    <submittedName>
        <fullName evidence="3">DUF4825 domain-containing protein</fullName>
    </submittedName>
</protein>
<sequence length="166" mass="18735">MRGKTGAMLITLLIAICLSGCSSSDEVHSEEQLFSYKNSPIGDNSAVINIIGQLKHAEEFNEVSLQTKTEPYGMTLTYSALKAPVTEKEYEETAIYNATFLFALIDHAEWVTFEFVDMEDRAFNLTKDELEQWYGQDLSEIASEEELEKLVQEQLADGHDVARLLE</sequence>
<dbReference type="Pfam" id="PF16107">
    <property type="entry name" value="DUF4825"/>
    <property type="match status" value="1"/>
</dbReference>
<evidence type="ECO:0000313" key="4">
    <source>
        <dbReference type="Proteomes" id="UP001595279"/>
    </source>
</evidence>
<comment type="caution">
    <text evidence="3">The sequence shown here is derived from an EMBL/GenBank/DDBJ whole genome shotgun (WGS) entry which is preliminary data.</text>
</comment>
<reference evidence="4" key="1">
    <citation type="journal article" date="2019" name="Int. J. Syst. Evol. Microbiol.">
        <title>The Global Catalogue of Microorganisms (GCM) 10K type strain sequencing project: providing services to taxonomists for standard genome sequencing and annotation.</title>
        <authorList>
            <consortium name="The Broad Institute Genomics Platform"/>
            <consortium name="The Broad Institute Genome Sequencing Center for Infectious Disease"/>
            <person name="Wu L."/>
            <person name="Ma J."/>
        </authorList>
    </citation>
    <scope>NUCLEOTIDE SEQUENCE [LARGE SCALE GENOMIC DNA]</scope>
    <source>
        <strain evidence="4">KCTC 13128</strain>
    </source>
</reference>
<dbReference type="RefSeq" id="WP_390268176.1">
    <property type="nucleotide sequence ID" value="NZ_JBHRSA010000005.1"/>
</dbReference>
<evidence type="ECO:0000313" key="3">
    <source>
        <dbReference type="EMBL" id="MFC3039206.1"/>
    </source>
</evidence>
<keyword evidence="4" id="KW-1185">Reference proteome</keyword>
<dbReference type="InterPro" id="IPR032250">
    <property type="entry name" value="DUF4825"/>
</dbReference>